<sequence>MPRLARLTYPGGFYHIFNRGLNKSPIFQENNDYDKLLDTLTSLLDHGDWLIYTYCLMPNHYHFLIEEKKTPVSKLISRLFTSYSLYFNKKYHRHGPLFEDRFKSRIIQKDPYFMLVSRYIHLNPYKSKQTNNPEDYPYSSLSEYTGKSFRKIINFSKVSLLLGEGENRLSDYLKFVKDGLNMNLDEYDPFTNDLEIIGNLTFSTHRKMKSYRT</sequence>
<dbReference type="GO" id="GO:0004803">
    <property type="term" value="F:transposase activity"/>
    <property type="evidence" value="ECO:0007669"/>
    <property type="project" value="InterPro"/>
</dbReference>
<evidence type="ECO:0000313" key="2">
    <source>
        <dbReference type="EMBL" id="OGG32432.1"/>
    </source>
</evidence>
<dbReference type="Gene3D" id="3.30.70.1290">
    <property type="entry name" value="Transposase IS200-like"/>
    <property type="match status" value="1"/>
</dbReference>
<feature type="domain" description="Transposase IS200-like" evidence="1">
    <location>
        <begin position="9"/>
        <end position="123"/>
    </location>
</feature>
<dbReference type="Proteomes" id="UP000179209">
    <property type="component" value="Unassembled WGS sequence"/>
</dbReference>
<dbReference type="AlphaFoldDB" id="A0A1F6B6R1"/>
<protein>
    <recommendedName>
        <fullName evidence="1">Transposase IS200-like domain-containing protein</fullName>
    </recommendedName>
</protein>
<dbReference type="Pfam" id="PF01797">
    <property type="entry name" value="Y1_Tnp"/>
    <property type="match status" value="1"/>
</dbReference>
<evidence type="ECO:0000259" key="1">
    <source>
        <dbReference type="SMART" id="SM01321"/>
    </source>
</evidence>
<dbReference type="PANTHER" id="PTHR34322:SF2">
    <property type="entry name" value="TRANSPOSASE IS200-LIKE DOMAIN-CONTAINING PROTEIN"/>
    <property type="match status" value="1"/>
</dbReference>
<accession>A0A1F6B6R1</accession>
<dbReference type="PANTHER" id="PTHR34322">
    <property type="entry name" value="TRANSPOSASE, Y1_TNP DOMAIN-CONTAINING"/>
    <property type="match status" value="1"/>
</dbReference>
<dbReference type="SMART" id="SM01321">
    <property type="entry name" value="Y1_Tnp"/>
    <property type="match status" value="1"/>
</dbReference>
<comment type="caution">
    <text evidence="2">The sequence shown here is derived from an EMBL/GenBank/DDBJ whole genome shotgun (WGS) entry which is preliminary data.</text>
</comment>
<reference evidence="2 3" key="1">
    <citation type="journal article" date="2016" name="Nat. Commun.">
        <title>Thousands of microbial genomes shed light on interconnected biogeochemical processes in an aquifer system.</title>
        <authorList>
            <person name="Anantharaman K."/>
            <person name="Brown C.T."/>
            <person name="Hug L.A."/>
            <person name="Sharon I."/>
            <person name="Castelle C.J."/>
            <person name="Probst A.J."/>
            <person name="Thomas B.C."/>
            <person name="Singh A."/>
            <person name="Wilkins M.J."/>
            <person name="Karaoz U."/>
            <person name="Brodie E.L."/>
            <person name="Williams K.H."/>
            <person name="Hubbard S.S."/>
            <person name="Banfield J.F."/>
        </authorList>
    </citation>
    <scope>NUCLEOTIDE SEQUENCE [LARGE SCALE GENOMIC DNA]</scope>
</reference>
<name>A0A1F6B6R1_9BACT</name>
<dbReference type="GO" id="GO:0006313">
    <property type="term" value="P:DNA transposition"/>
    <property type="evidence" value="ECO:0007669"/>
    <property type="project" value="InterPro"/>
</dbReference>
<organism evidence="2 3">
    <name type="scientific">Candidatus Gottesmanbacteria bacterium RIFCSPLOWO2_02_FULL_38_8</name>
    <dbReference type="NCBI Taxonomy" id="1798397"/>
    <lineage>
        <taxon>Bacteria</taxon>
        <taxon>Candidatus Gottesmaniibacteriota</taxon>
    </lineage>
</organism>
<proteinExistence type="predicted"/>
<dbReference type="SUPFAM" id="SSF143422">
    <property type="entry name" value="Transposase IS200-like"/>
    <property type="match status" value="1"/>
</dbReference>
<dbReference type="InterPro" id="IPR002686">
    <property type="entry name" value="Transposase_17"/>
</dbReference>
<dbReference type="InterPro" id="IPR036515">
    <property type="entry name" value="Transposase_17_sf"/>
</dbReference>
<gene>
    <name evidence="2" type="ORF">A3I51_02585</name>
</gene>
<evidence type="ECO:0000313" key="3">
    <source>
        <dbReference type="Proteomes" id="UP000179209"/>
    </source>
</evidence>
<dbReference type="GO" id="GO:0003677">
    <property type="term" value="F:DNA binding"/>
    <property type="evidence" value="ECO:0007669"/>
    <property type="project" value="InterPro"/>
</dbReference>
<dbReference type="EMBL" id="MFKA01000007">
    <property type="protein sequence ID" value="OGG32432.1"/>
    <property type="molecule type" value="Genomic_DNA"/>
</dbReference>